<evidence type="ECO:0000313" key="1">
    <source>
        <dbReference type="EMBL" id="SEH66533.1"/>
    </source>
</evidence>
<evidence type="ECO:0000313" key="2">
    <source>
        <dbReference type="Proteomes" id="UP000182983"/>
    </source>
</evidence>
<proteinExistence type="predicted"/>
<reference evidence="2" key="1">
    <citation type="submission" date="2016-10" db="EMBL/GenBank/DDBJ databases">
        <authorList>
            <person name="Varghese N."/>
            <person name="Submissions S."/>
        </authorList>
    </citation>
    <scope>NUCLEOTIDE SEQUENCE [LARGE SCALE GENOMIC DNA]</scope>
    <source>
        <strain evidence="2">DSM 13234</strain>
    </source>
</reference>
<organism evidence="1 2">
    <name type="scientific">Magnetospirillum fulvum</name>
    <name type="common">Rhodospirillum fulvum</name>
    <dbReference type="NCBI Taxonomy" id="1082"/>
    <lineage>
        <taxon>Bacteria</taxon>
        <taxon>Pseudomonadati</taxon>
        <taxon>Pseudomonadota</taxon>
        <taxon>Alphaproteobacteria</taxon>
        <taxon>Rhodospirillales</taxon>
        <taxon>Rhodospirillaceae</taxon>
        <taxon>Magnetospirillum</taxon>
    </lineage>
</organism>
<accession>A0A1H6K431</accession>
<gene>
    <name evidence="1" type="ORF">SAMN04244559_03360</name>
</gene>
<name>A0A1H6K431_MAGFU</name>
<keyword evidence="2" id="KW-1185">Reference proteome</keyword>
<sequence>MPGAAPDTAVSGEMGHRMHKLMLLSHVNLIAFGLQTHQVQATSYRYLQN</sequence>
<dbReference type="EMBL" id="FNWO01000023">
    <property type="protein sequence ID" value="SEH66533.1"/>
    <property type="molecule type" value="Genomic_DNA"/>
</dbReference>
<dbReference type="Proteomes" id="UP000182983">
    <property type="component" value="Unassembled WGS sequence"/>
</dbReference>
<dbReference type="AlphaFoldDB" id="A0A1H6K431"/>
<protein>
    <submittedName>
        <fullName evidence="1">Uncharacterized protein</fullName>
    </submittedName>
</protein>